<sequence>MTTFSSQSLADWLFHLENLHQSAIDMGLERVKAVAERAQLLPLAAKTLLVGGTNGKGSTCAMMESILRQGGYSVAVYSSPHLVDYRERLRLNQAMLSEEEHCQAFAAIEQARGEISLTYFEFSTLAALWLCKRHQPDVVILEVGLGGRLDATNIVDADVAVVTSIDLDHQSFLGNSRESVAREKIGIARQGRPLVCGEPDPTEVFFEEAARIGPKLCWVGRDFIYEDQGQHWVLEGNSWPRPGLPLPNAATALTALKALGLPLKAEAIASGLRLASLPGRMQQLSDSPLVLCDVAHNPHAARYLNSELKRRFAGRPLHGVCAMLADKDIEGTLAALDSISHWYPAELSGVGRAAPASRLAKALGAAQSYGTVIAAQQAAVKAAGTDGVVIVFGSFYTVAQVLPKGSDGVQSSN</sequence>
<proteinExistence type="inferred from homology"/>
<dbReference type="RefSeq" id="WP_008483347.1">
    <property type="nucleotide sequence ID" value="NZ_AMRI01000005.1"/>
</dbReference>
<evidence type="ECO:0000259" key="20">
    <source>
        <dbReference type="Pfam" id="PF08245"/>
    </source>
</evidence>
<dbReference type="PROSITE" id="PS01011">
    <property type="entry name" value="FOLYLPOLYGLU_SYNT_1"/>
    <property type="match status" value="1"/>
</dbReference>
<comment type="caution">
    <text evidence="21">The sequence shown here is derived from an EMBL/GenBank/DDBJ whole genome shotgun (WGS) entry which is preliminary data.</text>
</comment>
<dbReference type="SUPFAM" id="SSF53623">
    <property type="entry name" value="MurD-like peptide ligases, catalytic domain"/>
    <property type="match status" value="1"/>
</dbReference>
<dbReference type="InterPro" id="IPR004101">
    <property type="entry name" value="Mur_ligase_C"/>
</dbReference>
<dbReference type="PANTHER" id="PTHR11136:SF0">
    <property type="entry name" value="DIHYDROFOLATE SYNTHETASE-RELATED"/>
    <property type="match status" value="1"/>
</dbReference>
<dbReference type="PIRSF" id="PIRSF001563">
    <property type="entry name" value="Folylpolyglu_synth"/>
    <property type="match status" value="1"/>
</dbReference>
<comment type="catalytic activity">
    <reaction evidence="14">
        <text>(6S)-5,6,7,8-tetrahydrofolyl-(gamma-L-Glu)(n) + L-glutamate + ATP = (6S)-5,6,7,8-tetrahydrofolyl-(gamma-L-Glu)(n+1) + ADP + phosphate + H(+)</text>
        <dbReference type="Rhea" id="RHEA:10580"/>
        <dbReference type="Rhea" id="RHEA-COMP:14738"/>
        <dbReference type="Rhea" id="RHEA-COMP:14740"/>
        <dbReference type="ChEBI" id="CHEBI:15378"/>
        <dbReference type="ChEBI" id="CHEBI:29985"/>
        <dbReference type="ChEBI" id="CHEBI:30616"/>
        <dbReference type="ChEBI" id="CHEBI:43474"/>
        <dbReference type="ChEBI" id="CHEBI:141005"/>
        <dbReference type="ChEBI" id="CHEBI:456216"/>
        <dbReference type="EC" id="6.3.2.17"/>
    </reaction>
</comment>
<dbReference type="GO" id="GO:0008841">
    <property type="term" value="F:dihydrofolate synthase activity"/>
    <property type="evidence" value="ECO:0007669"/>
    <property type="project" value="UniProtKB-EC"/>
</dbReference>
<comment type="pathway">
    <text evidence="4">Cofactor biosynthesis; tetrahydrofolylpolyglutamate biosynthesis.</text>
</comment>
<dbReference type="GO" id="GO:0046872">
    <property type="term" value="F:metal ion binding"/>
    <property type="evidence" value="ECO:0007669"/>
    <property type="project" value="UniProtKB-KW"/>
</dbReference>
<dbReference type="InterPro" id="IPR013221">
    <property type="entry name" value="Mur_ligase_cen"/>
</dbReference>
<evidence type="ECO:0000256" key="13">
    <source>
        <dbReference type="ARBA" id="ARBA00022909"/>
    </source>
</evidence>
<dbReference type="InterPro" id="IPR036565">
    <property type="entry name" value="Mur-like_cat_sf"/>
</dbReference>
<comment type="catalytic activity">
    <reaction evidence="15">
        <text>10-formyltetrahydrofolyl-(gamma-L-Glu)(n) + L-glutamate + ATP = 10-formyltetrahydrofolyl-(gamma-L-Glu)(n+1) + ADP + phosphate + H(+)</text>
        <dbReference type="Rhea" id="RHEA:51904"/>
        <dbReference type="Rhea" id="RHEA-COMP:13088"/>
        <dbReference type="Rhea" id="RHEA-COMP:14300"/>
        <dbReference type="ChEBI" id="CHEBI:15378"/>
        <dbReference type="ChEBI" id="CHEBI:29985"/>
        <dbReference type="ChEBI" id="CHEBI:30616"/>
        <dbReference type="ChEBI" id="CHEBI:43474"/>
        <dbReference type="ChEBI" id="CHEBI:134413"/>
        <dbReference type="ChEBI" id="CHEBI:456216"/>
        <dbReference type="EC" id="6.3.2.17"/>
    </reaction>
</comment>
<dbReference type="STRING" id="745411.B3C1_05015"/>
<dbReference type="GO" id="GO:0046656">
    <property type="term" value="P:folic acid biosynthetic process"/>
    <property type="evidence" value="ECO:0007669"/>
    <property type="project" value="UniProtKB-KW"/>
</dbReference>
<comment type="function">
    <text evidence="2 18">Functions in two distinct reactions of the de novo folate biosynthetic pathway. Catalyzes the addition of a glutamate residue to dihydropteroate (7,8-dihydropteroate or H2Pte) to form dihydrofolate (7,8-dihydrofolate monoglutamate or H2Pte-Glu). Also catalyzes successive additions of L-glutamate to tetrahydrofolate or 10-formyltetrahydrofolate or 5,10-methylenetetrahydrofolate, leading to folylpolyglutamate derivatives.</text>
</comment>
<dbReference type="Gene3D" id="3.90.190.20">
    <property type="entry name" value="Mur ligase, C-terminal domain"/>
    <property type="match status" value="1"/>
</dbReference>
<comment type="catalytic activity">
    <reaction evidence="16">
        <text>(6R)-5,10-methylenetetrahydrofolyl-(gamma-L-Glu)(n) + L-glutamate + ATP = (6R)-5,10-methylenetetrahydrofolyl-(gamma-L-Glu)(n+1) + ADP + phosphate + H(+)</text>
        <dbReference type="Rhea" id="RHEA:51912"/>
        <dbReference type="Rhea" id="RHEA-COMP:13257"/>
        <dbReference type="Rhea" id="RHEA-COMP:13258"/>
        <dbReference type="ChEBI" id="CHEBI:15378"/>
        <dbReference type="ChEBI" id="CHEBI:29985"/>
        <dbReference type="ChEBI" id="CHEBI:30616"/>
        <dbReference type="ChEBI" id="CHEBI:43474"/>
        <dbReference type="ChEBI" id="CHEBI:136572"/>
        <dbReference type="ChEBI" id="CHEBI:456216"/>
        <dbReference type="EC" id="6.3.2.17"/>
    </reaction>
</comment>
<evidence type="ECO:0000256" key="18">
    <source>
        <dbReference type="PIRNR" id="PIRNR001563"/>
    </source>
</evidence>
<evidence type="ECO:0000256" key="15">
    <source>
        <dbReference type="ARBA" id="ARBA00047808"/>
    </source>
</evidence>
<dbReference type="InterPro" id="IPR036615">
    <property type="entry name" value="Mur_ligase_C_dom_sf"/>
</dbReference>
<protein>
    <recommendedName>
        <fullName evidence="7 18">Dihydrofolate synthase/folylpolyglutamate synthase</fullName>
    </recommendedName>
</protein>
<evidence type="ECO:0000256" key="6">
    <source>
        <dbReference type="ARBA" id="ARBA00011245"/>
    </source>
</evidence>
<dbReference type="OrthoDB" id="9809356at2"/>
<comment type="cofactor">
    <cofactor evidence="1">
        <name>Mg(2+)</name>
        <dbReference type="ChEBI" id="CHEBI:18420"/>
    </cofactor>
</comment>
<dbReference type="Proteomes" id="UP000006755">
    <property type="component" value="Unassembled WGS sequence"/>
</dbReference>
<evidence type="ECO:0000256" key="11">
    <source>
        <dbReference type="ARBA" id="ARBA00022840"/>
    </source>
</evidence>
<evidence type="ECO:0000256" key="16">
    <source>
        <dbReference type="ARBA" id="ARBA00049035"/>
    </source>
</evidence>
<dbReference type="FunFam" id="3.40.1190.10:FF:000004">
    <property type="entry name" value="Dihydrofolate synthase/folylpolyglutamate synthase"/>
    <property type="match status" value="1"/>
</dbReference>
<evidence type="ECO:0000256" key="7">
    <source>
        <dbReference type="ARBA" id="ARBA00019357"/>
    </source>
</evidence>
<dbReference type="GO" id="GO:0004326">
    <property type="term" value="F:tetrahydrofolylpolyglutamate synthase activity"/>
    <property type="evidence" value="ECO:0007669"/>
    <property type="project" value="UniProtKB-EC"/>
</dbReference>
<dbReference type="InterPro" id="IPR018109">
    <property type="entry name" value="Folylpolyglutamate_synth_CS"/>
</dbReference>
<dbReference type="Pfam" id="PF08245">
    <property type="entry name" value="Mur_ligase_M"/>
    <property type="match status" value="1"/>
</dbReference>
<dbReference type="PROSITE" id="PS01012">
    <property type="entry name" value="FOLYLPOLYGLU_SYNT_2"/>
    <property type="match status" value="1"/>
</dbReference>
<accession>K2J059</accession>
<evidence type="ECO:0000256" key="17">
    <source>
        <dbReference type="ARBA" id="ARBA00049161"/>
    </source>
</evidence>
<dbReference type="EMBL" id="AMRI01000005">
    <property type="protein sequence ID" value="EKE76241.1"/>
    <property type="molecule type" value="Genomic_DNA"/>
</dbReference>
<dbReference type="NCBIfam" id="NF008101">
    <property type="entry name" value="PRK10846.1"/>
    <property type="match status" value="1"/>
</dbReference>
<dbReference type="Pfam" id="PF02875">
    <property type="entry name" value="Mur_ligase_C"/>
    <property type="match status" value="1"/>
</dbReference>
<evidence type="ECO:0000256" key="9">
    <source>
        <dbReference type="ARBA" id="ARBA00022723"/>
    </source>
</evidence>
<dbReference type="GO" id="GO:0005524">
    <property type="term" value="F:ATP binding"/>
    <property type="evidence" value="ECO:0007669"/>
    <property type="project" value="UniProtKB-KW"/>
</dbReference>
<keyword evidence="13" id="KW-0289">Folate biosynthesis</keyword>
<comment type="catalytic activity">
    <reaction evidence="17">
        <text>7,8-dihydropteroate + L-glutamate + ATP = 7,8-dihydrofolate + ADP + phosphate + H(+)</text>
        <dbReference type="Rhea" id="RHEA:23584"/>
        <dbReference type="ChEBI" id="CHEBI:15378"/>
        <dbReference type="ChEBI" id="CHEBI:17839"/>
        <dbReference type="ChEBI" id="CHEBI:29985"/>
        <dbReference type="ChEBI" id="CHEBI:30616"/>
        <dbReference type="ChEBI" id="CHEBI:43474"/>
        <dbReference type="ChEBI" id="CHEBI:57451"/>
        <dbReference type="ChEBI" id="CHEBI:456216"/>
        <dbReference type="EC" id="6.3.2.12"/>
    </reaction>
</comment>
<dbReference type="Gene3D" id="3.40.1190.10">
    <property type="entry name" value="Mur-like, catalytic domain"/>
    <property type="match status" value="1"/>
</dbReference>
<evidence type="ECO:0000256" key="2">
    <source>
        <dbReference type="ARBA" id="ARBA00002714"/>
    </source>
</evidence>
<evidence type="ECO:0000256" key="14">
    <source>
        <dbReference type="ARBA" id="ARBA00047493"/>
    </source>
</evidence>
<keyword evidence="9" id="KW-0479">Metal-binding</keyword>
<dbReference type="UniPathway" id="UPA00077">
    <property type="reaction ID" value="UER00157"/>
</dbReference>
<name>K2J059_9GAMM</name>
<dbReference type="GO" id="GO:0005737">
    <property type="term" value="C:cytoplasm"/>
    <property type="evidence" value="ECO:0007669"/>
    <property type="project" value="TreeGrafter"/>
</dbReference>
<dbReference type="AlphaFoldDB" id="K2J059"/>
<dbReference type="NCBIfam" id="TIGR01499">
    <property type="entry name" value="folC"/>
    <property type="match status" value="1"/>
</dbReference>
<keyword evidence="10 18" id="KW-0547">Nucleotide-binding</keyword>
<keyword evidence="12" id="KW-0460">Magnesium</keyword>
<keyword evidence="22" id="KW-1185">Reference proteome</keyword>
<evidence type="ECO:0000256" key="4">
    <source>
        <dbReference type="ARBA" id="ARBA00005150"/>
    </source>
</evidence>
<comment type="similarity">
    <text evidence="5 18">Belongs to the folylpolyglutamate synthase family.</text>
</comment>
<dbReference type="eggNOG" id="COG0285">
    <property type="taxonomic scope" value="Bacteria"/>
</dbReference>
<evidence type="ECO:0000256" key="3">
    <source>
        <dbReference type="ARBA" id="ARBA00004799"/>
    </source>
</evidence>
<gene>
    <name evidence="21" type="ORF">B3C1_05015</name>
</gene>
<organism evidence="21 22">
    <name type="scientific">Gallaecimonas xiamenensis 3-C-1</name>
    <dbReference type="NCBI Taxonomy" id="745411"/>
    <lineage>
        <taxon>Bacteria</taxon>
        <taxon>Pseudomonadati</taxon>
        <taxon>Pseudomonadota</taxon>
        <taxon>Gammaproteobacteria</taxon>
        <taxon>Enterobacterales</taxon>
        <taxon>Gallaecimonadaceae</taxon>
        <taxon>Gallaecimonas</taxon>
    </lineage>
</organism>
<keyword evidence="8 18" id="KW-0436">Ligase</keyword>
<dbReference type="PATRIC" id="fig|745411.4.peg.996"/>
<dbReference type="InterPro" id="IPR001645">
    <property type="entry name" value="Folylpolyglutamate_synth"/>
</dbReference>
<dbReference type="SUPFAM" id="SSF53244">
    <property type="entry name" value="MurD-like peptide ligases, peptide-binding domain"/>
    <property type="match status" value="1"/>
</dbReference>
<dbReference type="PANTHER" id="PTHR11136">
    <property type="entry name" value="FOLYLPOLYGLUTAMATE SYNTHASE-RELATED"/>
    <property type="match status" value="1"/>
</dbReference>
<evidence type="ECO:0000256" key="10">
    <source>
        <dbReference type="ARBA" id="ARBA00022741"/>
    </source>
</evidence>
<evidence type="ECO:0000256" key="1">
    <source>
        <dbReference type="ARBA" id="ARBA00001946"/>
    </source>
</evidence>
<evidence type="ECO:0000256" key="8">
    <source>
        <dbReference type="ARBA" id="ARBA00022598"/>
    </source>
</evidence>
<evidence type="ECO:0000256" key="5">
    <source>
        <dbReference type="ARBA" id="ARBA00008276"/>
    </source>
</evidence>
<keyword evidence="11 18" id="KW-0067">ATP-binding</keyword>
<comment type="pathway">
    <text evidence="3">Cofactor biosynthesis; tetrahydrofolate biosynthesis; 7,8-dihydrofolate from 2-amino-4-hydroxy-6-hydroxymethyl-7,8-dihydropteridine diphosphate and 4-aminobenzoate: step 2/2.</text>
</comment>
<dbReference type="GO" id="GO:0046654">
    <property type="term" value="P:tetrahydrofolate biosynthetic process"/>
    <property type="evidence" value="ECO:0007669"/>
    <property type="project" value="UniProtKB-UniPathway"/>
</dbReference>
<evidence type="ECO:0000313" key="21">
    <source>
        <dbReference type="EMBL" id="EKE76241.1"/>
    </source>
</evidence>
<feature type="domain" description="Mur ligase C-terminal" evidence="19">
    <location>
        <begin position="279"/>
        <end position="395"/>
    </location>
</feature>
<evidence type="ECO:0000259" key="19">
    <source>
        <dbReference type="Pfam" id="PF02875"/>
    </source>
</evidence>
<comment type="subunit">
    <text evidence="6">Monomer.</text>
</comment>
<feature type="domain" description="Mur ligase central" evidence="20">
    <location>
        <begin position="50"/>
        <end position="190"/>
    </location>
</feature>
<evidence type="ECO:0000313" key="22">
    <source>
        <dbReference type="Proteomes" id="UP000006755"/>
    </source>
</evidence>
<evidence type="ECO:0000256" key="12">
    <source>
        <dbReference type="ARBA" id="ARBA00022842"/>
    </source>
</evidence>
<reference evidence="21 22" key="1">
    <citation type="journal article" date="2012" name="J. Bacteriol.">
        <title>Genome Sequence of Gallaecimonas xiamenensis Type Strain 3-C-1.</title>
        <authorList>
            <person name="Lai Q."/>
            <person name="Wang L."/>
            <person name="Wang W."/>
            <person name="Shao Z."/>
        </authorList>
    </citation>
    <scope>NUCLEOTIDE SEQUENCE [LARGE SCALE GENOMIC DNA]</scope>
    <source>
        <strain evidence="21 22">3-C-1</strain>
    </source>
</reference>